<dbReference type="Proteomes" id="UP000324585">
    <property type="component" value="Unassembled WGS sequence"/>
</dbReference>
<dbReference type="OrthoDB" id="189024at2759"/>
<sequence>MESIRCVAFAGSSWTTGTVRLHGASSRAACSNWSGVGKGAVVRAAGGTRLVAVFAGGQSAKKDPKVEQAKQELLGLLKKARLGRAVANDEALRAEYNSAIANVERLNSSKEPVYDRNLSVRWRLVYTDSQSILGTKRPPIARPNDDIFQTIDASKAQVVNEETTMLFGVLPAKVAVRASLEIKSSTRVNVKFEEFSFLGFLKVKAPDTFRGWLETTYLDESLRISRGNLGNVFVLIKE</sequence>
<proteinExistence type="predicted"/>
<keyword evidence="2" id="KW-0934">Plastid</keyword>
<dbReference type="Pfam" id="PF04755">
    <property type="entry name" value="PAP_fibrillin"/>
    <property type="match status" value="1"/>
</dbReference>
<evidence type="ECO:0000256" key="2">
    <source>
        <dbReference type="ARBA" id="ARBA00022640"/>
    </source>
</evidence>
<evidence type="ECO:0000313" key="5">
    <source>
        <dbReference type="Proteomes" id="UP000324585"/>
    </source>
</evidence>
<dbReference type="OMA" id="SHKWRAK"/>
<gene>
    <name evidence="4" type="ORF">FVE85_3911</name>
</gene>
<comment type="subcellular location">
    <subcellularLocation>
        <location evidence="1">Plastid</location>
    </subcellularLocation>
</comment>
<dbReference type="PANTHER" id="PTHR31906">
    <property type="entry name" value="PLASTID-LIPID-ASSOCIATED PROTEIN 4, CHLOROPLASTIC-RELATED"/>
    <property type="match status" value="1"/>
</dbReference>
<protein>
    <submittedName>
        <fullName evidence="4">Putative plastid-lipid-associated protein 4, chloroplastic</fullName>
    </submittedName>
</protein>
<dbReference type="InterPro" id="IPR039633">
    <property type="entry name" value="PAP"/>
</dbReference>
<name>A0A5J4YRL2_PORPP</name>
<feature type="domain" description="Plastid lipid-associated protein/fibrillin conserved" evidence="3">
    <location>
        <begin position="68"/>
        <end position="235"/>
    </location>
</feature>
<dbReference type="AlphaFoldDB" id="A0A5J4YRL2"/>
<evidence type="ECO:0000259" key="3">
    <source>
        <dbReference type="Pfam" id="PF04755"/>
    </source>
</evidence>
<dbReference type="GO" id="GO:0009536">
    <property type="term" value="C:plastid"/>
    <property type="evidence" value="ECO:0007669"/>
    <property type="project" value="UniProtKB-SubCell"/>
</dbReference>
<reference evidence="5" key="1">
    <citation type="journal article" date="2019" name="Nat. Commun.">
        <title>Expansion of phycobilisome linker gene families in mesophilic red algae.</title>
        <authorList>
            <person name="Lee J."/>
            <person name="Kim D."/>
            <person name="Bhattacharya D."/>
            <person name="Yoon H.S."/>
        </authorList>
    </citation>
    <scope>NUCLEOTIDE SEQUENCE [LARGE SCALE GENOMIC DNA]</scope>
    <source>
        <strain evidence="5">CCMP 1328</strain>
    </source>
</reference>
<dbReference type="EMBL" id="VRMN01000005">
    <property type="protein sequence ID" value="KAA8493936.1"/>
    <property type="molecule type" value="Genomic_DNA"/>
</dbReference>
<evidence type="ECO:0000256" key="1">
    <source>
        <dbReference type="ARBA" id="ARBA00004474"/>
    </source>
</evidence>
<keyword evidence="5" id="KW-1185">Reference proteome</keyword>
<accession>A0A5J4YRL2</accession>
<comment type="caution">
    <text evidence="4">The sequence shown here is derived from an EMBL/GenBank/DDBJ whole genome shotgun (WGS) entry which is preliminary data.</text>
</comment>
<dbReference type="InterPro" id="IPR006843">
    <property type="entry name" value="PAP/fibrillin_dom"/>
</dbReference>
<organism evidence="4 5">
    <name type="scientific">Porphyridium purpureum</name>
    <name type="common">Red alga</name>
    <name type="synonym">Porphyridium cruentum</name>
    <dbReference type="NCBI Taxonomy" id="35688"/>
    <lineage>
        <taxon>Eukaryota</taxon>
        <taxon>Rhodophyta</taxon>
        <taxon>Bangiophyceae</taxon>
        <taxon>Porphyridiales</taxon>
        <taxon>Porphyridiaceae</taxon>
        <taxon>Porphyridium</taxon>
    </lineage>
</organism>
<evidence type="ECO:0000313" key="4">
    <source>
        <dbReference type="EMBL" id="KAA8493936.1"/>
    </source>
</evidence>